<comment type="pathway">
    <text evidence="3">Protein modification; protein glycosylation.</text>
</comment>
<evidence type="ECO:0000256" key="8">
    <source>
        <dbReference type="ARBA" id="ARBA00022679"/>
    </source>
</evidence>
<name>A0A6V7VNI8_MELEN</name>
<dbReference type="GO" id="GO:0046872">
    <property type="term" value="F:metal ion binding"/>
    <property type="evidence" value="ECO:0007669"/>
    <property type="project" value="UniProtKB-KW"/>
</dbReference>
<evidence type="ECO:0000256" key="19">
    <source>
        <dbReference type="SAM" id="Phobius"/>
    </source>
</evidence>
<dbReference type="PANTHER" id="PTHR10571">
    <property type="entry name" value="UDP-N-ACETYLGLUCOSAMINE--DOLICHYL-PHOSPHATE N-ACETYLGLUCOSAMINEPHOSPHOTRANSFERASE"/>
    <property type="match status" value="1"/>
</dbReference>
<feature type="transmembrane region" description="Helical" evidence="19">
    <location>
        <begin position="39"/>
        <end position="62"/>
    </location>
</feature>
<evidence type="ECO:0000256" key="18">
    <source>
        <dbReference type="ARBA" id="ARBA00045078"/>
    </source>
</evidence>
<evidence type="ECO:0000313" key="20">
    <source>
        <dbReference type="EMBL" id="CAD2176556.1"/>
    </source>
</evidence>
<dbReference type="CDD" id="cd06855">
    <property type="entry name" value="GT_GPT_euk"/>
    <property type="match status" value="1"/>
</dbReference>
<dbReference type="Proteomes" id="UP000580250">
    <property type="component" value="Unassembled WGS sequence"/>
</dbReference>
<protein>
    <recommendedName>
        <fullName evidence="6">UDP-N-acetylglucosamine--dolichyl-phosphate N-acetylglucosaminephosphotransferase</fullName>
        <ecNumber evidence="5">2.7.8.15</ecNumber>
    </recommendedName>
    <alternativeName>
        <fullName evidence="15">GlcNAc-1-P transferase</fullName>
    </alternativeName>
    <alternativeName>
        <fullName evidence="16">N-acetylglucosamine-1-phosphate transferase</fullName>
    </alternativeName>
</protein>
<dbReference type="Pfam" id="PF00953">
    <property type="entry name" value="Glycos_transf_4"/>
    <property type="match status" value="1"/>
</dbReference>
<comment type="caution">
    <text evidence="20">The sequence shown here is derived from an EMBL/GenBank/DDBJ whole genome shotgun (WGS) entry which is preliminary data.</text>
</comment>
<keyword evidence="9 19" id="KW-0812">Transmembrane</keyword>
<evidence type="ECO:0000256" key="5">
    <source>
        <dbReference type="ARBA" id="ARBA00013225"/>
    </source>
</evidence>
<sequence>MPLLLVYLLSKNSTAVLLPHFLQKYLGGASFLDIGPFYYIYMVSLVIFCTNAINIIAGINGVEVGQSLVITASYPFSRFNTIMASRSFTLFYSSFIGTSTALFIINKYPAKAFVGDTYCYWAGMTIAVSALTGRFSKTLLLFLLPQIINFIFSCPQLFHLIPCPRHRLPRLNENGKLEMSMVEFQPHKLSKIGNVCFRILGMARLIYYKEYIKDGESWVSMNNLTILNLILKFNRPQFEWELTNKFIILQILCSIFAFFCRFCLARIFYDEVN</sequence>
<reference evidence="20 21" key="1">
    <citation type="submission" date="2020-08" db="EMBL/GenBank/DDBJ databases">
        <authorList>
            <person name="Koutsovoulos G."/>
            <person name="Danchin GJ E."/>
        </authorList>
    </citation>
    <scope>NUCLEOTIDE SEQUENCE [LARGE SCALE GENOMIC DNA]</scope>
</reference>
<keyword evidence="10" id="KW-0479">Metal-binding</keyword>
<evidence type="ECO:0000256" key="14">
    <source>
        <dbReference type="ARBA" id="ARBA00023136"/>
    </source>
</evidence>
<organism evidence="20 21">
    <name type="scientific">Meloidogyne enterolobii</name>
    <name type="common">Root-knot nematode worm</name>
    <name type="synonym">Meloidogyne mayaguensis</name>
    <dbReference type="NCBI Taxonomy" id="390850"/>
    <lineage>
        <taxon>Eukaryota</taxon>
        <taxon>Metazoa</taxon>
        <taxon>Ecdysozoa</taxon>
        <taxon>Nematoda</taxon>
        <taxon>Chromadorea</taxon>
        <taxon>Rhabditida</taxon>
        <taxon>Tylenchina</taxon>
        <taxon>Tylenchomorpha</taxon>
        <taxon>Tylenchoidea</taxon>
        <taxon>Meloidogynidae</taxon>
        <taxon>Meloidogyninae</taxon>
        <taxon>Meloidogyne</taxon>
    </lineage>
</organism>
<keyword evidence="11" id="KW-0256">Endoplasmic reticulum</keyword>
<dbReference type="UniPathway" id="UPA00378"/>
<dbReference type="GO" id="GO:0005789">
    <property type="term" value="C:endoplasmic reticulum membrane"/>
    <property type="evidence" value="ECO:0007669"/>
    <property type="project" value="UniProtKB-SubCell"/>
</dbReference>
<evidence type="ECO:0000256" key="9">
    <source>
        <dbReference type="ARBA" id="ARBA00022692"/>
    </source>
</evidence>
<evidence type="ECO:0000256" key="13">
    <source>
        <dbReference type="ARBA" id="ARBA00022989"/>
    </source>
</evidence>
<evidence type="ECO:0000313" key="21">
    <source>
        <dbReference type="Proteomes" id="UP000580250"/>
    </source>
</evidence>
<evidence type="ECO:0000256" key="4">
    <source>
        <dbReference type="ARBA" id="ARBA00009317"/>
    </source>
</evidence>
<evidence type="ECO:0000256" key="16">
    <source>
        <dbReference type="ARBA" id="ARBA00033238"/>
    </source>
</evidence>
<feature type="transmembrane region" description="Helical" evidence="19">
    <location>
        <begin position="83"/>
        <end position="105"/>
    </location>
</feature>
<proteinExistence type="inferred from homology"/>
<dbReference type="GO" id="GO:0016757">
    <property type="term" value="F:glycosyltransferase activity"/>
    <property type="evidence" value="ECO:0007669"/>
    <property type="project" value="UniProtKB-KW"/>
</dbReference>
<comment type="subcellular location">
    <subcellularLocation>
        <location evidence="2">Endoplasmic reticulum membrane</location>
        <topology evidence="2">Multi-pass membrane protein</topology>
    </subcellularLocation>
</comment>
<dbReference type="InterPro" id="IPR000715">
    <property type="entry name" value="Glycosyl_transferase_4"/>
</dbReference>
<dbReference type="EC" id="2.7.8.15" evidence="5"/>
<comment type="cofactor">
    <cofactor evidence="1">
        <name>Mg(2+)</name>
        <dbReference type="ChEBI" id="CHEBI:18420"/>
    </cofactor>
</comment>
<dbReference type="PANTHER" id="PTHR10571:SF0">
    <property type="entry name" value="UDP-N-ACETYLGLUCOSAMINE--DOLICHYL-PHOSPHATE N-ACETYLGLUCOSAMINEPHOSPHOTRANSFERASE"/>
    <property type="match status" value="1"/>
</dbReference>
<keyword evidence="13 19" id="KW-1133">Transmembrane helix</keyword>
<evidence type="ECO:0000256" key="17">
    <source>
        <dbReference type="ARBA" id="ARBA00044717"/>
    </source>
</evidence>
<keyword evidence="7" id="KW-0328">Glycosyltransferase</keyword>
<dbReference type="GO" id="GO:0003975">
    <property type="term" value="F:UDP-N-acetylglucosamine-dolichyl-phosphate N-acetylglucosaminephosphotransferase activity"/>
    <property type="evidence" value="ECO:0007669"/>
    <property type="project" value="UniProtKB-EC"/>
</dbReference>
<comment type="function">
    <text evidence="17">UDP-N-acetylglucosamine--dolichyl-phosphate N-acetylglucosaminephosphotransferase that operates in the biosynthetic pathway of dolichol-linked oligosaccharides, the glycan precursors employed in protein asparagine (N)-glycosylation. The assembly of dolichol-linked oligosaccharides begins on the cytosolic side of the endoplasmic reticulum membrane and finishes in its lumen. The sequential addition of sugars to dolichol pyrophosphate produces dolichol-linked oligosaccharides containing fourteen sugars, including two GlcNAcs, nine mannoses and three glucoses. Once assembled, the oligosaccharide is transferred from the lipid to nascent proteins by oligosaccharyltransferases. Catalyzes the initial step of dolichol-linked oligosaccharide biosynthesis, transfering GlcNAc-1-P from cytosolic UDP-GlcNAc onto the carrier lipid dolichyl phosphate (P-dolichol), yielding GlcNAc-P-P-dolichol embedded in the cytoplasmic leaflet of the endoplasmic reticulum membrane.</text>
</comment>
<evidence type="ECO:0000256" key="7">
    <source>
        <dbReference type="ARBA" id="ARBA00022676"/>
    </source>
</evidence>
<keyword evidence="8" id="KW-0808">Transferase</keyword>
<gene>
    <name evidence="20" type="ORF">MENT_LOCUS28373</name>
</gene>
<feature type="transmembrane region" description="Helical" evidence="19">
    <location>
        <begin position="139"/>
        <end position="161"/>
    </location>
</feature>
<evidence type="ECO:0000256" key="15">
    <source>
        <dbReference type="ARBA" id="ARBA00029567"/>
    </source>
</evidence>
<dbReference type="InterPro" id="IPR033895">
    <property type="entry name" value="GPT"/>
</dbReference>
<evidence type="ECO:0000256" key="3">
    <source>
        <dbReference type="ARBA" id="ARBA00004922"/>
    </source>
</evidence>
<dbReference type="GO" id="GO:0006488">
    <property type="term" value="P:dolichol-linked oligosaccharide biosynthetic process"/>
    <property type="evidence" value="ECO:0007669"/>
    <property type="project" value="InterPro"/>
</dbReference>
<evidence type="ECO:0000256" key="6">
    <source>
        <dbReference type="ARBA" id="ARBA00017659"/>
    </source>
</evidence>
<dbReference type="EMBL" id="CAJEWN010000279">
    <property type="protein sequence ID" value="CAD2176556.1"/>
    <property type="molecule type" value="Genomic_DNA"/>
</dbReference>
<evidence type="ECO:0000256" key="11">
    <source>
        <dbReference type="ARBA" id="ARBA00022824"/>
    </source>
</evidence>
<dbReference type="AlphaFoldDB" id="A0A6V7VNI8"/>
<evidence type="ECO:0000256" key="2">
    <source>
        <dbReference type="ARBA" id="ARBA00004477"/>
    </source>
</evidence>
<comment type="similarity">
    <text evidence="4">Belongs to the glycosyltransferase 4 family.</text>
</comment>
<keyword evidence="14 19" id="KW-0472">Membrane</keyword>
<keyword evidence="12" id="KW-0460">Magnesium</keyword>
<evidence type="ECO:0000256" key="12">
    <source>
        <dbReference type="ARBA" id="ARBA00022842"/>
    </source>
</evidence>
<accession>A0A6V7VNI8</accession>
<feature type="transmembrane region" description="Helical" evidence="19">
    <location>
        <begin position="246"/>
        <end position="269"/>
    </location>
</feature>
<dbReference type="OrthoDB" id="10262326at2759"/>
<evidence type="ECO:0000256" key="10">
    <source>
        <dbReference type="ARBA" id="ARBA00022723"/>
    </source>
</evidence>
<comment type="catalytic activity">
    <reaction evidence="18">
        <text>a di-trans,poly-cis-dolichyl phosphate + UDP-N-acetyl-alpha-D-glucosamine = an N-acetyl-alpha-D-glucosaminyl-diphospho-di-trans,poly-cis-dolichol + UMP</text>
        <dbReference type="Rhea" id="RHEA:13289"/>
        <dbReference type="Rhea" id="RHEA-COMP:19498"/>
        <dbReference type="Rhea" id="RHEA-COMP:19507"/>
        <dbReference type="ChEBI" id="CHEBI:57683"/>
        <dbReference type="ChEBI" id="CHEBI:57705"/>
        <dbReference type="ChEBI" id="CHEBI:57865"/>
        <dbReference type="ChEBI" id="CHEBI:58427"/>
        <dbReference type="EC" id="2.7.8.15"/>
    </reaction>
    <physiologicalReaction direction="left-to-right" evidence="18">
        <dbReference type="Rhea" id="RHEA:13290"/>
    </physiologicalReaction>
</comment>
<evidence type="ECO:0000256" key="1">
    <source>
        <dbReference type="ARBA" id="ARBA00001946"/>
    </source>
</evidence>